<sequence>MNKEIFYKNDLYTLEWKYTELEFIELLDTFSALNNLITPFINNVTNSIYDSIKKNNTIKVTDFDLPNIADELERSLSHNQLYKSYKNHTEQSLSRFTFNKFLQRIFEQDGDNNESHTIQRYFHSWLEKKLAQNITQDSRFNSFEVLRSLMNKTQMLHVFYNHVILNIPKYWVKSKKTKWVEVTVSSEKLLESMRVYSKEYFENYIDSLQIQPKENLWSYTQEVTLNSDYIMLNHEFSFISSVLIKKDVSLWIEFWDNLKLPIIQDSVFHSLSDFRPHQYLELVNELVNKKKSFKSKLKVLLFILAKNFFDASLRLTERLSIYESPERKNERNKQFFHKGVKQQKEWNKEKKQYYDKIIKLLKKQLSNSEIEDWIFSYKPRTTNRQFKPNKIYNSEIKLLTKTYRKNSGLLKPDFRSFNLQKFNFYIEITQKKEDNELASSLLEAITNYISSDKFFWDKSYSEPYFSAFKGLGFILSKQDNPIQKGEELINNFKTIHQGWNPSKIDTTPLIKESFVCCGVALLIENDEAFKDKSQKEQFFKRLLNHILKQDRYSQFDNSEYYQMPLHLLFLVASKVFLDVKEYCEQQLIDYYDNLYSLLLILSSSEKSICDSSKMLINERLNREYLFLRKKLNNSNQADKVQELEKMLNVLNLGTKS</sequence>
<comment type="caution">
    <text evidence="1">The sequence shown here is derived from an EMBL/GenBank/DDBJ whole genome shotgun (WGS) entry which is preliminary data.</text>
</comment>
<accession>A0A6N6M824</accession>
<keyword evidence="2" id="KW-1185">Reference proteome</keyword>
<organism evidence="1 2">
    <name type="scientific">Salibacter halophilus</name>
    <dbReference type="NCBI Taxonomy" id="1803916"/>
    <lineage>
        <taxon>Bacteria</taxon>
        <taxon>Pseudomonadati</taxon>
        <taxon>Bacteroidota</taxon>
        <taxon>Flavobacteriia</taxon>
        <taxon>Flavobacteriales</taxon>
        <taxon>Salibacteraceae</taxon>
        <taxon>Salibacter</taxon>
    </lineage>
</organism>
<name>A0A6N6M824_9FLAO</name>
<protein>
    <submittedName>
        <fullName evidence="1">Uncharacterized protein</fullName>
    </submittedName>
</protein>
<evidence type="ECO:0000313" key="1">
    <source>
        <dbReference type="EMBL" id="KAB1064073.1"/>
    </source>
</evidence>
<dbReference type="Proteomes" id="UP000435357">
    <property type="component" value="Unassembled WGS sequence"/>
</dbReference>
<dbReference type="RefSeq" id="WP_151168217.1">
    <property type="nucleotide sequence ID" value="NZ_WACR01000006.1"/>
</dbReference>
<evidence type="ECO:0000313" key="2">
    <source>
        <dbReference type="Proteomes" id="UP000435357"/>
    </source>
</evidence>
<dbReference type="AlphaFoldDB" id="A0A6N6M824"/>
<reference evidence="1 2" key="1">
    <citation type="submission" date="2019-09" db="EMBL/GenBank/DDBJ databases">
        <title>Genomes of Cryomorphaceae.</title>
        <authorList>
            <person name="Bowman J.P."/>
        </authorList>
    </citation>
    <scope>NUCLEOTIDE SEQUENCE [LARGE SCALE GENOMIC DNA]</scope>
    <source>
        <strain evidence="1 2">KCTC 52047</strain>
    </source>
</reference>
<proteinExistence type="predicted"/>
<gene>
    <name evidence="1" type="ORF">F3059_08550</name>
</gene>
<dbReference type="OrthoDB" id="1467926at2"/>
<dbReference type="EMBL" id="WACR01000006">
    <property type="protein sequence ID" value="KAB1064073.1"/>
    <property type="molecule type" value="Genomic_DNA"/>
</dbReference>